<dbReference type="AlphaFoldDB" id="A5E660"/>
<evidence type="ECO:0000313" key="2">
    <source>
        <dbReference type="Proteomes" id="UP000001996"/>
    </source>
</evidence>
<dbReference type="EMBL" id="CH981531">
    <property type="protein sequence ID" value="EDK46918.1"/>
    <property type="molecule type" value="Genomic_DNA"/>
</dbReference>
<reference evidence="1 2" key="1">
    <citation type="journal article" date="2009" name="Nature">
        <title>Evolution of pathogenicity and sexual reproduction in eight Candida genomes.</title>
        <authorList>
            <person name="Butler G."/>
            <person name="Rasmussen M.D."/>
            <person name="Lin M.F."/>
            <person name="Santos M.A."/>
            <person name="Sakthikumar S."/>
            <person name="Munro C.A."/>
            <person name="Rheinbay E."/>
            <person name="Grabherr M."/>
            <person name="Forche A."/>
            <person name="Reedy J.L."/>
            <person name="Agrafioti I."/>
            <person name="Arnaud M.B."/>
            <person name="Bates S."/>
            <person name="Brown A.J."/>
            <person name="Brunke S."/>
            <person name="Costanzo M.C."/>
            <person name="Fitzpatrick D.A."/>
            <person name="de Groot P.W."/>
            <person name="Harris D."/>
            <person name="Hoyer L.L."/>
            <person name="Hube B."/>
            <person name="Klis F.M."/>
            <person name="Kodira C."/>
            <person name="Lennard N."/>
            <person name="Logue M.E."/>
            <person name="Martin R."/>
            <person name="Neiman A.M."/>
            <person name="Nikolaou E."/>
            <person name="Quail M.A."/>
            <person name="Quinn J."/>
            <person name="Santos M.C."/>
            <person name="Schmitzberger F.F."/>
            <person name="Sherlock G."/>
            <person name="Shah P."/>
            <person name="Silverstein K.A."/>
            <person name="Skrzypek M.S."/>
            <person name="Soll D."/>
            <person name="Staggs R."/>
            <person name="Stansfield I."/>
            <person name="Stumpf M.P."/>
            <person name="Sudbery P.E."/>
            <person name="Srikantha T."/>
            <person name="Zeng Q."/>
            <person name="Berman J."/>
            <person name="Berriman M."/>
            <person name="Heitman J."/>
            <person name="Gow N.A."/>
            <person name="Lorenz M.C."/>
            <person name="Birren B.W."/>
            <person name="Kellis M."/>
            <person name="Cuomo C.A."/>
        </authorList>
    </citation>
    <scope>NUCLEOTIDE SEQUENCE [LARGE SCALE GENOMIC DNA]</scope>
    <source>
        <strain evidence="2">ATCC 11503 / BCRC 21390 / CBS 2605 / JCM 1781 / NBRC 1676 / NRRL YB-4239</strain>
    </source>
</reference>
<accession>A5E660</accession>
<proteinExistence type="predicted"/>
<evidence type="ECO:0000313" key="1">
    <source>
        <dbReference type="EMBL" id="EDK46918.1"/>
    </source>
</evidence>
<organism evidence="1 2">
    <name type="scientific">Lodderomyces elongisporus (strain ATCC 11503 / CBS 2605 / JCM 1781 / NBRC 1676 / NRRL YB-4239)</name>
    <name type="common">Yeast</name>
    <name type="synonym">Saccharomyces elongisporus</name>
    <dbReference type="NCBI Taxonomy" id="379508"/>
    <lineage>
        <taxon>Eukaryota</taxon>
        <taxon>Fungi</taxon>
        <taxon>Dikarya</taxon>
        <taxon>Ascomycota</taxon>
        <taxon>Saccharomycotina</taxon>
        <taxon>Pichiomycetes</taxon>
        <taxon>Debaryomycetaceae</taxon>
        <taxon>Candida/Lodderomyces clade</taxon>
        <taxon>Lodderomyces</taxon>
    </lineage>
</organism>
<gene>
    <name evidence="1" type="ORF">LELG_05099</name>
</gene>
<dbReference type="InParanoid" id="A5E660"/>
<dbReference type="OrthoDB" id="4019356at2759"/>
<sequence length="230" mass="26288">MSVTIYDLPDELLLEVYCYLPVSVLKEFRLLKHFANTIQTHLYRNSQFQLCLDDGLASILLEDYNSDTLLPLPLPLPLPLSPLPELALGIELLLLSPLLIQPTSLLQKTGNNLPSKGIPVTEFCNLSTHLQSHICKFYNFEIHLAISNFKAMIQQLEKYRSTTEMLCNDNNYRGSNKHLQIKLVVYLSYSMNNFNDVKDSFMNIDKISKWFSNGGMNSVSVDLQLLKSER</sequence>
<dbReference type="HOGENOM" id="CLU_1348754_0_0_1"/>
<dbReference type="Proteomes" id="UP000001996">
    <property type="component" value="Unassembled WGS sequence"/>
</dbReference>
<dbReference type="VEuPathDB" id="FungiDB:LELG_05099"/>
<keyword evidence="2" id="KW-1185">Reference proteome</keyword>
<name>A5E660_LODEL</name>
<protein>
    <recommendedName>
        <fullName evidence="3">F-box domain-containing protein</fullName>
    </recommendedName>
</protein>
<evidence type="ECO:0008006" key="3">
    <source>
        <dbReference type="Google" id="ProtNLM"/>
    </source>
</evidence>